<proteinExistence type="predicted"/>
<reference evidence="2" key="1">
    <citation type="submission" date="2020-08" db="EMBL/GenBank/DDBJ databases">
        <title>Lewinella bacteria from marine environments.</title>
        <authorList>
            <person name="Zhong Y."/>
        </authorList>
    </citation>
    <scope>NUCLEOTIDE SEQUENCE</scope>
    <source>
        <strain evidence="2">KCTC 42187</strain>
    </source>
</reference>
<dbReference type="AlphaFoldDB" id="A0A923PEQ8"/>
<name>A0A923PEQ8_9BACT</name>
<feature type="transmembrane region" description="Helical" evidence="1">
    <location>
        <begin position="141"/>
        <end position="165"/>
    </location>
</feature>
<evidence type="ECO:0000256" key="1">
    <source>
        <dbReference type="SAM" id="Phobius"/>
    </source>
</evidence>
<sequence>MYAFLNKYGQALAFGIGVLVTLIFLLGIFTAPAAEMEATSLDGSPPEKYVTTAFDFGIMISVILTVLAFIVAGIFGAAQFASNPKGALKGLLGLAALVVIALIAYSTVNGDIAQESPEIINSINKFKTDQETDFGSGTLKFVSGSILTSLVLIGLAVLTLVGFGVRSIFK</sequence>
<keyword evidence="1" id="KW-1133">Transmembrane helix</keyword>
<protein>
    <submittedName>
        <fullName evidence="2">Uncharacterized protein</fullName>
    </submittedName>
</protein>
<feature type="transmembrane region" description="Helical" evidence="1">
    <location>
        <begin position="90"/>
        <end position="108"/>
    </location>
</feature>
<dbReference type="Proteomes" id="UP000650081">
    <property type="component" value="Unassembled WGS sequence"/>
</dbReference>
<keyword evidence="1" id="KW-0812">Transmembrane</keyword>
<accession>A0A923PEQ8</accession>
<dbReference type="RefSeq" id="WP_187464890.1">
    <property type="nucleotide sequence ID" value="NZ_JACSIT010000037.1"/>
</dbReference>
<evidence type="ECO:0000313" key="2">
    <source>
        <dbReference type="EMBL" id="MBC6992753.1"/>
    </source>
</evidence>
<feature type="transmembrane region" description="Helical" evidence="1">
    <location>
        <begin position="54"/>
        <end position="78"/>
    </location>
</feature>
<keyword evidence="1" id="KW-0472">Membrane</keyword>
<gene>
    <name evidence="2" type="ORF">H9S92_01140</name>
</gene>
<evidence type="ECO:0000313" key="3">
    <source>
        <dbReference type="Proteomes" id="UP000650081"/>
    </source>
</evidence>
<organism evidence="2 3">
    <name type="scientific">Neolewinella lacunae</name>
    <dbReference type="NCBI Taxonomy" id="1517758"/>
    <lineage>
        <taxon>Bacteria</taxon>
        <taxon>Pseudomonadati</taxon>
        <taxon>Bacteroidota</taxon>
        <taxon>Saprospiria</taxon>
        <taxon>Saprospirales</taxon>
        <taxon>Lewinellaceae</taxon>
        <taxon>Neolewinella</taxon>
    </lineage>
</organism>
<feature type="transmembrane region" description="Helical" evidence="1">
    <location>
        <begin position="12"/>
        <end position="34"/>
    </location>
</feature>
<comment type="caution">
    <text evidence="2">The sequence shown here is derived from an EMBL/GenBank/DDBJ whole genome shotgun (WGS) entry which is preliminary data.</text>
</comment>
<dbReference type="EMBL" id="JACSIT010000037">
    <property type="protein sequence ID" value="MBC6992753.1"/>
    <property type="molecule type" value="Genomic_DNA"/>
</dbReference>
<keyword evidence="3" id="KW-1185">Reference proteome</keyword>